<evidence type="ECO:0000313" key="3">
    <source>
        <dbReference type="Proteomes" id="UP000222366"/>
    </source>
</evidence>
<keyword evidence="3" id="KW-1185">Reference proteome</keyword>
<feature type="domain" description="DUF5710" evidence="1">
    <location>
        <begin position="3"/>
        <end position="46"/>
    </location>
</feature>
<dbReference type="AlphaFoldDB" id="A0A2D0KL99"/>
<dbReference type="EMBL" id="NJAJ01000035">
    <property type="protein sequence ID" value="PHM64158.1"/>
    <property type="molecule type" value="Genomic_DNA"/>
</dbReference>
<dbReference type="InterPro" id="IPR043764">
    <property type="entry name" value="DUF5710"/>
</dbReference>
<organism evidence="2 3">
    <name type="scientific">Xenorhabdus stockiae</name>
    <dbReference type="NCBI Taxonomy" id="351614"/>
    <lineage>
        <taxon>Bacteria</taxon>
        <taxon>Pseudomonadati</taxon>
        <taxon>Pseudomonadota</taxon>
        <taxon>Gammaproteobacteria</taxon>
        <taxon>Enterobacterales</taxon>
        <taxon>Morganellaceae</taxon>
        <taxon>Xenorhabdus</taxon>
    </lineage>
</organism>
<comment type="caution">
    <text evidence="2">The sequence shown here is derived from an EMBL/GenBank/DDBJ whole genome shotgun (WGS) entry which is preliminary data.</text>
</comment>
<reference evidence="2 3" key="1">
    <citation type="journal article" date="2017" name="Nat. Microbiol.">
        <title>Natural product diversity associated with the nematode symbionts Photorhabdus and Xenorhabdus.</title>
        <authorList>
            <person name="Tobias N.J."/>
            <person name="Wolff H."/>
            <person name="Djahanschiri B."/>
            <person name="Grundmann F."/>
            <person name="Kronenwerth M."/>
            <person name="Shi Y.M."/>
            <person name="Simonyi S."/>
            <person name="Grun P."/>
            <person name="Shapiro-Ilan D."/>
            <person name="Pidot S.J."/>
            <person name="Stinear T.P."/>
            <person name="Ebersberger I."/>
            <person name="Bode H.B."/>
        </authorList>
    </citation>
    <scope>NUCLEOTIDE SEQUENCE [LARGE SCALE GENOMIC DNA]</scope>
    <source>
        <strain evidence="2 3">DSM 17904</strain>
    </source>
</reference>
<gene>
    <name evidence="2" type="ORF">Xsto_03266</name>
</gene>
<dbReference type="RefSeq" id="WP_099125717.1">
    <property type="nucleotide sequence ID" value="NZ_CAWNRH010000110.1"/>
</dbReference>
<sequence length="237" mass="27107">MLRIDLHVPDDEYETVRKLGAHWDAAAQIWYIDGSFDPAPFMHWLPFYNLHADFWYLAQTRTACSGCHEHTTVTAFLLPAGHKMLEVSHEDKFDTQCAPLKQNSPAFPFYLVDIPTIVRNVLSGFHHTLRKTVSSRLNRSHWINHCEHCGAQQDDTNLFAEIGGAFFPTTKKQAAAIQLHRIDLPFLGYCEDISHQLRLHTGLENMPPSTDKSKAYTAGDWFECMTQVVNIPSKYPH</sequence>
<evidence type="ECO:0000259" key="1">
    <source>
        <dbReference type="Pfam" id="PF18974"/>
    </source>
</evidence>
<dbReference type="Pfam" id="PF18974">
    <property type="entry name" value="DUF5710"/>
    <property type="match status" value="1"/>
</dbReference>
<protein>
    <submittedName>
        <fullName evidence="2">DNA primase</fullName>
    </submittedName>
</protein>
<proteinExistence type="predicted"/>
<name>A0A2D0KL99_9GAMM</name>
<accession>A0A2D0KL99</accession>
<dbReference type="Proteomes" id="UP000222366">
    <property type="component" value="Unassembled WGS sequence"/>
</dbReference>
<evidence type="ECO:0000313" key="2">
    <source>
        <dbReference type="EMBL" id="PHM64158.1"/>
    </source>
</evidence>